<evidence type="ECO:0000313" key="3">
    <source>
        <dbReference type="EMBL" id="KAE8671097.1"/>
    </source>
</evidence>
<evidence type="ECO:0000256" key="2">
    <source>
        <dbReference type="RuleBase" id="RU365003"/>
    </source>
</evidence>
<dbReference type="AlphaFoldDB" id="A0A6A2YCW7"/>
<comment type="similarity">
    <text evidence="1 2">Belongs to the peroxin-16 family.</text>
</comment>
<dbReference type="PANTHER" id="PTHR13299:SF0">
    <property type="entry name" value="PEROXISOMAL MEMBRANE PROTEIN PEX16"/>
    <property type="match status" value="1"/>
</dbReference>
<gene>
    <name evidence="3" type="ORF">F3Y22_tig00111996pilonHSYRG00248</name>
</gene>
<reference evidence="3" key="1">
    <citation type="submission" date="2019-09" db="EMBL/GenBank/DDBJ databases">
        <title>Draft genome information of white flower Hibiscus syriacus.</title>
        <authorList>
            <person name="Kim Y.-M."/>
        </authorList>
    </citation>
    <scope>NUCLEOTIDE SEQUENCE [LARGE SCALE GENOMIC DNA]</scope>
    <source>
        <strain evidence="3">YM2019G1</strain>
    </source>
</reference>
<name>A0A6A2YCW7_HIBSY</name>
<dbReference type="InterPro" id="IPR013919">
    <property type="entry name" value="Pex16"/>
</dbReference>
<keyword evidence="4" id="KW-1185">Reference proteome</keyword>
<proteinExistence type="inferred from homology"/>
<keyword evidence="2" id="KW-0962">Peroxisome biogenesis</keyword>
<evidence type="ECO:0000256" key="1">
    <source>
        <dbReference type="ARBA" id="ARBA00009505"/>
    </source>
</evidence>
<organism evidence="3 4">
    <name type="scientific">Hibiscus syriacus</name>
    <name type="common">Rose of Sharon</name>
    <dbReference type="NCBI Taxonomy" id="106335"/>
    <lineage>
        <taxon>Eukaryota</taxon>
        <taxon>Viridiplantae</taxon>
        <taxon>Streptophyta</taxon>
        <taxon>Embryophyta</taxon>
        <taxon>Tracheophyta</taxon>
        <taxon>Spermatophyta</taxon>
        <taxon>Magnoliopsida</taxon>
        <taxon>eudicotyledons</taxon>
        <taxon>Gunneridae</taxon>
        <taxon>Pentapetalae</taxon>
        <taxon>rosids</taxon>
        <taxon>malvids</taxon>
        <taxon>Malvales</taxon>
        <taxon>Malvaceae</taxon>
        <taxon>Malvoideae</taxon>
        <taxon>Hibiscus</taxon>
    </lineage>
</organism>
<dbReference type="Proteomes" id="UP000436088">
    <property type="component" value="Unassembled WGS sequence"/>
</dbReference>
<dbReference type="EMBL" id="VEPZ02001482">
    <property type="protein sequence ID" value="KAE8671097.1"/>
    <property type="molecule type" value="Genomic_DNA"/>
</dbReference>
<dbReference type="GO" id="GO:0007031">
    <property type="term" value="P:peroxisome organization"/>
    <property type="evidence" value="ECO:0007669"/>
    <property type="project" value="UniProtKB-KW"/>
</dbReference>
<keyword evidence="2" id="KW-0576">Peroxisome</keyword>
<evidence type="ECO:0000313" key="4">
    <source>
        <dbReference type="Proteomes" id="UP000436088"/>
    </source>
</evidence>
<dbReference type="PANTHER" id="PTHR13299">
    <property type="entry name" value="PEROXISOMAL MEMBRANE PROTEIN PEX16"/>
    <property type="match status" value="1"/>
</dbReference>
<dbReference type="Pfam" id="PF08610">
    <property type="entry name" value="Pex16"/>
    <property type="match status" value="1"/>
</dbReference>
<comment type="subcellular location">
    <subcellularLocation>
        <location evidence="2">Peroxisome membrane</location>
    </subcellularLocation>
</comment>
<accession>A0A6A2YCW7</accession>
<comment type="caution">
    <text evidence="3">The sequence shown here is derived from an EMBL/GenBank/DDBJ whole genome shotgun (WGS) entry which is preliminary data.</text>
</comment>
<sequence>MELGLGFLGFFQSVDFVGFGFLSHVTKSGRVEKDEVKRRKLLWALYLMREPFFGNYTRQKLQGTERLLEPVPLIGTLTGKFVVLIVGAQTRYTYMSGS</sequence>
<dbReference type="GO" id="GO:0005778">
    <property type="term" value="C:peroxisomal membrane"/>
    <property type="evidence" value="ECO:0007669"/>
    <property type="project" value="UniProtKB-SubCell"/>
</dbReference>
<protein>
    <recommendedName>
        <fullName evidence="2">Peroxisomal membrane protein PEX16</fullName>
    </recommendedName>
</protein>